<dbReference type="EMBL" id="JAUQSX010000001">
    <property type="protein sequence ID" value="MDO7844741.1"/>
    <property type="molecule type" value="Genomic_DNA"/>
</dbReference>
<accession>A0ABT9A4H1</accession>
<reference evidence="1" key="1">
    <citation type="submission" date="2023-07" db="EMBL/GenBank/DDBJ databases">
        <authorList>
            <person name="Kim M.K."/>
        </authorList>
    </citation>
    <scope>NUCLEOTIDE SEQUENCE</scope>
    <source>
        <strain evidence="1">M29</strain>
    </source>
</reference>
<protein>
    <submittedName>
        <fullName evidence="1">Uncharacterized protein</fullName>
    </submittedName>
</protein>
<evidence type="ECO:0000313" key="1">
    <source>
        <dbReference type="EMBL" id="MDO7844741.1"/>
    </source>
</evidence>
<organism evidence="1 2">
    <name type="scientific">Hymenobacter mellowenesis</name>
    <dbReference type="NCBI Taxonomy" id="3063995"/>
    <lineage>
        <taxon>Bacteria</taxon>
        <taxon>Pseudomonadati</taxon>
        <taxon>Bacteroidota</taxon>
        <taxon>Cytophagia</taxon>
        <taxon>Cytophagales</taxon>
        <taxon>Hymenobacteraceae</taxon>
        <taxon>Hymenobacter</taxon>
    </lineage>
</organism>
<gene>
    <name evidence="1" type="ORF">Q5H92_00110</name>
</gene>
<dbReference type="Proteomes" id="UP001167796">
    <property type="component" value="Unassembled WGS sequence"/>
</dbReference>
<keyword evidence="2" id="KW-1185">Reference proteome</keyword>
<name>A0ABT9A4H1_9BACT</name>
<evidence type="ECO:0000313" key="2">
    <source>
        <dbReference type="Proteomes" id="UP001167796"/>
    </source>
</evidence>
<comment type="caution">
    <text evidence="1">The sequence shown here is derived from an EMBL/GenBank/DDBJ whole genome shotgun (WGS) entry which is preliminary data.</text>
</comment>
<dbReference type="RefSeq" id="WP_305009399.1">
    <property type="nucleotide sequence ID" value="NZ_JAUQSX010000001.1"/>
</dbReference>
<proteinExistence type="predicted"/>
<sequence length="263" mass="28425">MLLGVYWYRYFPEGLYQFDFFTFRAGLGGHADGPAELTATVQAPDPAALLAEVRAVAARHPEVRLFGEVHGQFLRLTVGGYSLSDYAFFVAGELEKALRRQHAALATEPLPAGAQFIRLTTPAEDATQPLSGGLLQAVSSAPGRYGAETLSLRLDCHLLLAHKSAFITDLNQLCQAANLDVLYYLDYEIPPHVNLMLFFSNGRQGVGGQPLRYTNAHALAALVAACLAKHGGQPGHLGSYPDYYPENGPYVVRMADAAFALGT</sequence>